<accession>A0A833CM61</accession>
<organism evidence="1 2">
    <name type="scientific">Brucella tritici</name>
    <dbReference type="NCBI Taxonomy" id="94626"/>
    <lineage>
        <taxon>Bacteria</taxon>
        <taxon>Pseudomonadati</taxon>
        <taxon>Pseudomonadota</taxon>
        <taxon>Alphaproteobacteria</taxon>
        <taxon>Hyphomicrobiales</taxon>
        <taxon>Brucellaceae</taxon>
        <taxon>Brucella/Ochrobactrum group</taxon>
        <taxon>Brucella</taxon>
    </lineage>
</organism>
<sequence>MNWLSRIHAFKGVIEMQIPVVVHKESAVGQLAKAAAAKLGVSLKKGVVFHIYGSPHVVVETGCFGMPHLFAYERMTQRDPISVVMEEAIKREKKLKERVKTEIDEEALRLVLAEHGFDNPAKSLQALLASALISLKSRVHDAESKLSETPPVINCTIVVDAEHEPVDMRDIVAALVRQVDYVHQGATVRAA</sequence>
<evidence type="ECO:0000313" key="1">
    <source>
        <dbReference type="EMBL" id="KAB2666555.1"/>
    </source>
</evidence>
<proteinExistence type="predicted"/>
<comment type="caution">
    <text evidence="1">The sequence shown here is derived from an EMBL/GenBank/DDBJ whole genome shotgun (WGS) entry which is preliminary data.</text>
</comment>
<gene>
    <name evidence="1" type="ORF">F9K91_05070</name>
</gene>
<protein>
    <submittedName>
        <fullName evidence="1">Uncharacterized protein</fullName>
    </submittedName>
</protein>
<name>A0A833CM61_9HYPH</name>
<dbReference type="EMBL" id="WBWA01000003">
    <property type="protein sequence ID" value="KAB2666555.1"/>
    <property type="molecule type" value="Genomic_DNA"/>
</dbReference>
<dbReference type="RefSeq" id="WP_151677337.1">
    <property type="nucleotide sequence ID" value="NZ_WBWA01000003.1"/>
</dbReference>
<evidence type="ECO:0000313" key="2">
    <source>
        <dbReference type="Proteomes" id="UP000430843"/>
    </source>
</evidence>
<reference evidence="1 2" key="1">
    <citation type="submission" date="2019-09" db="EMBL/GenBank/DDBJ databases">
        <title>Taxonomic organization of the family Brucellaceae based on a phylogenomic approach.</title>
        <authorList>
            <person name="Leclercq S."/>
            <person name="Cloeckaert A."/>
            <person name="Zygmunt M.S."/>
        </authorList>
    </citation>
    <scope>NUCLEOTIDE SEQUENCE [LARGE SCALE GENOMIC DNA]</scope>
    <source>
        <strain evidence="1 2">LMG 18957</strain>
    </source>
</reference>
<dbReference type="AlphaFoldDB" id="A0A833CM61"/>
<keyword evidence="2" id="KW-1185">Reference proteome</keyword>
<dbReference type="Proteomes" id="UP000430843">
    <property type="component" value="Unassembled WGS sequence"/>
</dbReference>